<dbReference type="Gene3D" id="3.40.50.720">
    <property type="entry name" value="NAD(P)-binding Rossmann-like Domain"/>
    <property type="match status" value="1"/>
</dbReference>
<organism evidence="2 3">
    <name type="scientific">Eutypa lata (strain UCR-EL1)</name>
    <name type="common">Grapevine dieback disease fungus</name>
    <name type="synonym">Eutypa armeniacae</name>
    <dbReference type="NCBI Taxonomy" id="1287681"/>
    <lineage>
        <taxon>Eukaryota</taxon>
        <taxon>Fungi</taxon>
        <taxon>Dikarya</taxon>
        <taxon>Ascomycota</taxon>
        <taxon>Pezizomycotina</taxon>
        <taxon>Sordariomycetes</taxon>
        <taxon>Xylariomycetidae</taxon>
        <taxon>Xylariales</taxon>
        <taxon>Diatrypaceae</taxon>
        <taxon>Eutypa</taxon>
    </lineage>
</organism>
<dbReference type="EMBL" id="KB707502">
    <property type="protein sequence ID" value="EMR62070.1"/>
    <property type="molecule type" value="Genomic_DNA"/>
</dbReference>
<evidence type="ECO:0000313" key="3">
    <source>
        <dbReference type="Proteomes" id="UP000012174"/>
    </source>
</evidence>
<dbReference type="Gene3D" id="3.90.180.10">
    <property type="entry name" value="Medium-chain alcohol dehydrogenases, catalytic domain"/>
    <property type="match status" value="1"/>
</dbReference>
<accession>M7T615</accession>
<dbReference type="OrthoDB" id="9992527at2759"/>
<keyword evidence="3" id="KW-1185">Reference proteome</keyword>
<dbReference type="HOGENOM" id="CLU_026673_3_3_1"/>
<dbReference type="InterPro" id="IPR020843">
    <property type="entry name" value="ER"/>
</dbReference>
<proteinExistence type="predicted"/>
<dbReference type="PANTHER" id="PTHR11695:SF648">
    <property type="entry name" value="ZINC-BINDING OXIDOREDUCTASE"/>
    <property type="match status" value="1"/>
</dbReference>
<dbReference type="OMA" id="PGFCSEY"/>
<dbReference type="eggNOG" id="KOG1198">
    <property type="taxonomic scope" value="Eukaryota"/>
</dbReference>
<dbReference type="Pfam" id="PF08240">
    <property type="entry name" value="ADH_N"/>
    <property type="match status" value="1"/>
</dbReference>
<dbReference type="PANTHER" id="PTHR11695">
    <property type="entry name" value="ALCOHOL DEHYDROGENASE RELATED"/>
    <property type="match status" value="1"/>
</dbReference>
<sequence>MRSLASPTYCPKDILIKVHAATIMTGDALMASGKMKMLAGKTEFPVKLGIKAAGVVVAIGTAVTTMRPGDAVYGMAMARPMDYAVTPGFCSEYAVGREDLFLPKPAHVPFEDAAALLGNVLTAVQSIELGMRLLGVDSLQGKTVFVPGALSATGSAGVQLLKAAYGAEKVISTVSTPKVPLVDRYLPAGTVDQVVDYKTTKRLTDAVPAGSVDFVYNAQWALASAIPLLNRDRGVVVSVASIPPPSLLRQMMRKPLPFYVLWAAGLVQWWYAWKLWGTNVKLDFVSGNAGVREDLEKAGEMIALGKVRALANVVKLDDIGAVREACEKVYAVKGGIGSLVVKIV</sequence>
<dbReference type="SUPFAM" id="SSF50129">
    <property type="entry name" value="GroES-like"/>
    <property type="match status" value="1"/>
</dbReference>
<protein>
    <submittedName>
        <fullName evidence="2">Putative alcohol dehydrogenase protein</fullName>
    </submittedName>
</protein>
<dbReference type="InterPro" id="IPR011032">
    <property type="entry name" value="GroES-like_sf"/>
</dbReference>
<dbReference type="STRING" id="1287681.M7T615"/>
<dbReference type="InterPro" id="IPR013154">
    <property type="entry name" value="ADH-like_N"/>
</dbReference>
<gene>
    <name evidence="2" type="ORF">UCREL1_10998</name>
</gene>
<dbReference type="Proteomes" id="UP000012174">
    <property type="component" value="Unassembled WGS sequence"/>
</dbReference>
<dbReference type="InterPro" id="IPR036291">
    <property type="entry name" value="NAD(P)-bd_dom_sf"/>
</dbReference>
<evidence type="ECO:0000313" key="2">
    <source>
        <dbReference type="EMBL" id="EMR62070.1"/>
    </source>
</evidence>
<dbReference type="KEGG" id="ela:UCREL1_10998"/>
<dbReference type="InterPro" id="IPR050700">
    <property type="entry name" value="YIM1/Zinc_Alcohol_DH_Fams"/>
</dbReference>
<evidence type="ECO:0000259" key="1">
    <source>
        <dbReference type="SMART" id="SM00829"/>
    </source>
</evidence>
<dbReference type="SUPFAM" id="SSF51735">
    <property type="entry name" value="NAD(P)-binding Rossmann-fold domains"/>
    <property type="match status" value="1"/>
</dbReference>
<name>M7T615_EUTLA</name>
<reference evidence="3" key="1">
    <citation type="journal article" date="2013" name="Genome Announc.">
        <title>Draft genome sequence of the grapevine dieback fungus Eutypa lata UCR-EL1.</title>
        <authorList>
            <person name="Blanco-Ulate B."/>
            <person name="Rolshausen P.E."/>
            <person name="Cantu D."/>
        </authorList>
    </citation>
    <scope>NUCLEOTIDE SEQUENCE [LARGE SCALE GENOMIC DNA]</scope>
    <source>
        <strain evidence="3">UCR-EL1</strain>
    </source>
</reference>
<dbReference type="GO" id="GO:0016491">
    <property type="term" value="F:oxidoreductase activity"/>
    <property type="evidence" value="ECO:0007669"/>
    <property type="project" value="InterPro"/>
</dbReference>
<dbReference type="SMART" id="SM00829">
    <property type="entry name" value="PKS_ER"/>
    <property type="match status" value="1"/>
</dbReference>
<feature type="domain" description="Enoyl reductase (ER)" evidence="1">
    <location>
        <begin position="2"/>
        <end position="341"/>
    </location>
</feature>
<dbReference type="AlphaFoldDB" id="M7T615"/>